<dbReference type="PROSITE" id="PS50174">
    <property type="entry name" value="G_PATCH"/>
    <property type="match status" value="1"/>
</dbReference>
<feature type="compositionally biased region" description="Basic residues" evidence="1">
    <location>
        <begin position="203"/>
        <end position="219"/>
    </location>
</feature>
<dbReference type="AlphaFoldDB" id="A0A6T6GWA3"/>
<organism evidence="4">
    <name type="scientific">Craspedostauros australis</name>
    <dbReference type="NCBI Taxonomy" id="1486917"/>
    <lineage>
        <taxon>Eukaryota</taxon>
        <taxon>Sar</taxon>
        <taxon>Stramenopiles</taxon>
        <taxon>Ochrophyta</taxon>
        <taxon>Bacillariophyta</taxon>
        <taxon>Bacillariophyceae</taxon>
        <taxon>Bacillariophycidae</taxon>
        <taxon>Naviculales</taxon>
        <taxon>Naviculaceae</taxon>
        <taxon>Craspedostauros</taxon>
    </lineage>
</organism>
<gene>
    <name evidence="3" type="ORF">CAUS1442_LOCUS10702</name>
    <name evidence="4" type="ORF">CAUS1442_LOCUS10709</name>
</gene>
<name>A0A6T6GWA3_9STRA</name>
<dbReference type="GO" id="GO:0003676">
    <property type="term" value="F:nucleic acid binding"/>
    <property type="evidence" value="ECO:0007669"/>
    <property type="project" value="InterPro"/>
</dbReference>
<dbReference type="EMBL" id="HBEF01017206">
    <property type="protein sequence ID" value="CAD8338569.1"/>
    <property type="molecule type" value="Transcribed_RNA"/>
</dbReference>
<reference evidence="4" key="1">
    <citation type="submission" date="2021-01" db="EMBL/GenBank/DDBJ databases">
        <authorList>
            <person name="Corre E."/>
            <person name="Pelletier E."/>
            <person name="Niang G."/>
            <person name="Scheremetjew M."/>
            <person name="Finn R."/>
            <person name="Kale V."/>
            <person name="Holt S."/>
            <person name="Cochrane G."/>
            <person name="Meng A."/>
            <person name="Brown T."/>
            <person name="Cohen L."/>
        </authorList>
    </citation>
    <scope>NUCLEOTIDE SEQUENCE</scope>
    <source>
        <strain evidence="4">CCMP3328</strain>
    </source>
</reference>
<feature type="compositionally biased region" description="Acidic residues" evidence="1">
    <location>
        <begin position="94"/>
        <end position="104"/>
    </location>
</feature>
<evidence type="ECO:0000313" key="3">
    <source>
        <dbReference type="EMBL" id="CAD8338569.1"/>
    </source>
</evidence>
<accession>A0A6T6GWA3</accession>
<evidence type="ECO:0000259" key="2">
    <source>
        <dbReference type="PROSITE" id="PS50174"/>
    </source>
</evidence>
<sequence length="219" mass="23916">MTIVAKEDNRNLEWRNNNKGANLLAKMGWNEGESLGKRSNSIHALRAIKRQEGLGIGAKIASEGGSSESSKHFSDVLANLQAHHDTSNNNSTDDGSDSESNDDGSTDKNNREGIESKKSRKKKSKKGKKDKKRRKRKAEGDLILAQNKVTAGHAKKMREAKFGQKSAADMACIFGSTSPPMPAFNVGSGLSKSTSTTKARSKEQKKKKKKSKSKKKDRS</sequence>
<feature type="compositionally biased region" description="Basic and acidic residues" evidence="1">
    <location>
        <begin position="105"/>
        <end position="117"/>
    </location>
</feature>
<dbReference type="SMART" id="SM00443">
    <property type="entry name" value="G_patch"/>
    <property type="match status" value="1"/>
</dbReference>
<dbReference type="Pfam" id="PF01585">
    <property type="entry name" value="G-patch"/>
    <property type="match status" value="1"/>
</dbReference>
<feature type="region of interest" description="Disordered" evidence="1">
    <location>
        <begin position="59"/>
        <end position="156"/>
    </location>
</feature>
<evidence type="ECO:0000313" key="4">
    <source>
        <dbReference type="EMBL" id="CAD8338576.1"/>
    </source>
</evidence>
<protein>
    <recommendedName>
        <fullName evidence="2">G-patch domain-containing protein</fullName>
    </recommendedName>
</protein>
<feature type="region of interest" description="Disordered" evidence="1">
    <location>
        <begin position="176"/>
        <end position="219"/>
    </location>
</feature>
<proteinExistence type="predicted"/>
<dbReference type="InterPro" id="IPR000467">
    <property type="entry name" value="G_patch_dom"/>
</dbReference>
<evidence type="ECO:0000256" key="1">
    <source>
        <dbReference type="SAM" id="MobiDB-lite"/>
    </source>
</evidence>
<dbReference type="EMBL" id="HBEF01017217">
    <property type="protein sequence ID" value="CAD8338576.1"/>
    <property type="molecule type" value="Transcribed_RNA"/>
</dbReference>
<feature type="compositionally biased region" description="Basic residues" evidence="1">
    <location>
        <begin position="118"/>
        <end position="137"/>
    </location>
</feature>
<feature type="domain" description="G-patch" evidence="2">
    <location>
        <begin position="16"/>
        <end position="42"/>
    </location>
</feature>